<evidence type="ECO:0000313" key="2">
    <source>
        <dbReference type="EMBL" id="KKR92049.1"/>
    </source>
</evidence>
<evidence type="ECO:0000313" key="3">
    <source>
        <dbReference type="Proteomes" id="UP000034676"/>
    </source>
</evidence>
<feature type="region of interest" description="Disordered" evidence="1">
    <location>
        <begin position="33"/>
        <end position="62"/>
    </location>
</feature>
<name>A0A0G0UTG5_9BACT</name>
<dbReference type="EMBL" id="LCAO01000005">
    <property type="protein sequence ID" value="KKR92049.1"/>
    <property type="molecule type" value="Genomic_DNA"/>
</dbReference>
<comment type="caution">
    <text evidence="2">The sequence shown here is derived from an EMBL/GenBank/DDBJ whole genome shotgun (WGS) entry which is preliminary data.</text>
</comment>
<gene>
    <name evidence="2" type="ORF">UU42_C0005G0012</name>
</gene>
<organism evidence="2 3">
    <name type="scientific">Candidatus Woesebacteria bacterium GW2011_GWA1_41_13b</name>
    <dbReference type="NCBI Taxonomy" id="1618555"/>
    <lineage>
        <taxon>Bacteria</taxon>
        <taxon>Candidatus Woeseibacteriota</taxon>
    </lineage>
</organism>
<dbReference type="AlphaFoldDB" id="A0A0G0UTG5"/>
<feature type="compositionally biased region" description="Polar residues" evidence="1">
    <location>
        <begin position="52"/>
        <end position="62"/>
    </location>
</feature>
<sequence>MGLVREGDMFSPGIKHRLNEQDLQAWKQYLEEQTTAKPIEPNQEVLGDGENPPQSTPAEGEA</sequence>
<evidence type="ECO:0000256" key="1">
    <source>
        <dbReference type="SAM" id="MobiDB-lite"/>
    </source>
</evidence>
<dbReference type="Proteomes" id="UP000034676">
    <property type="component" value="Unassembled WGS sequence"/>
</dbReference>
<proteinExistence type="predicted"/>
<accession>A0A0G0UTG5</accession>
<reference evidence="2 3" key="1">
    <citation type="journal article" date="2015" name="Nature">
        <title>rRNA introns, odd ribosomes, and small enigmatic genomes across a large radiation of phyla.</title>
        <authorList>
            <person name="Brown C.T."/>
            <person name="Hug L.A."/>
            <person name="Thomas B.C."/>
            <person name="Sharon I."/>
            <person name="Castelle C.J."/>
            <person name="Singh A."/>
            <person name="Wilkins M.J."/>
            <person name="Williams K.H."/>
            <person name="Banfield J.F."/>
        </authorList>
    </citation>
    <scope>NUCLEOTIDE SEQUENCE [LARGE SCALE GENOMIC DNA]</scope>
</reference>
<protein>
    <submittedName>
        <fullName evidence="2">Uncharacterized protein</fullName>
    </submittedName>
</protein>